<comment type="caution">
    <text evidence="1">The sequence shown here is derived from an EMBL/GenBank/DDBJ whole genome shotgun (WGS) entry which is preliminary data.</text>
</comment>
<name>A0A146FII9_ASPKA</name>
<reference evidence="2" key="2">
    <citation type="submission" date="2016-02" db="EMBL/GenBank/DDBJ databases">
        <title>Genome sequencing of Aspergillus luchuensis NBRC 4314.</title>
        <authorList>
            <person name="Yamada O."/>
        </authorList>
    </citation>
    <scope>NUCLEOTIDE SEQUENCE [LARGE SCALE GENOMIC DNA]</scope>
    <source>
        <strain evidence="2">RIB 2604</strain>
    </source>
</reference>
<organism evidence="1 2">
    <name type="scientific">Aspergillus kawachii</name>
    <name type="common">White koji mold</name>
    <name type="synonym">Aspergillus awamori var. kawachi</name>
    <dbReference type="NCBI Taxonomy" id="1069201"/>
    <lineage>
        <taxon>Eukaryota</taxon>
        <taxon>Fungi</taxon>
        <taxon>Dikarya</taxon>
        <taxon>Ascomycota</taxon>
        <taxon>Pezizomycotina</taxon>
        <taxon>Eurotiomycetes</taxon>
        <taxon>Eurotiomycetidae</taxon>
        <taxon>Eurotiales</taxon>
        <taxon>Aspergillaceae</taxon>
        <taxon>Aspergillus</taxon>
        <taxon>Aspergillus subgen. Circumdati</taxon>
    </lineage>
</organism>
<dbReference type="PROSITE" id="PS51257">
    <property type="entry name" value="PROKAR_LIPOPROTEIN"/>
    <property type="match status" value="1"/>
</dbReference>
<dbReference type="VEuPathDB" id="FungiDB:ASPFODRAFT_48221"/>
<proteinExistence type="predicted"/>
<protein>
    <submittedName>
        <fullName evidence="1">Exo-1,3-beta-D-glucanase</fullName>
    </submittedName>
</protein>
<dbReference type="Proteomes" id="UP000075230">
    <property type="component" value="Unassembled WGS sequence"/>
</dbReference>
<accession>A0A146FII9</accession>
<evidence type="ECO:0000313" key="1">
    <source>
        <dbReference type="EMBL" id="GAT25339.1"/>
    </source>
</evidence>
<dbReference type="EMBL" id="BCWF01000019">
    <property type="protein sequence ID" value="GAT25339.1"/>
    <property type="molecule type" value="Genomic_DNA"/>
</dbReference>
<sequence length="106" mass="12009">MGRPDSYHHFAGALGGCEPDEGEANKWIEWISGRMAWTVVGCEGWKPSRKSNCWFNCGGYSSTLVPGWLAERDTSSAGRRHIHLPTKEGNVRFVADRDRRWTGWLD</sequence>
<dbReference type="AlphaFoldDB" id="A0A146FII9"/>
<evidence type="ECO:0000313" key="2">
    <source>
        <dbReference type="Proteomes" id="UP000075230"/>
    </source>
</evidence>
<reference evidence="1 2" key="1">
    <citation type="journal article" date="2016" name="DNA Res.">
        <title>Genome sequence of Aspergillus luchuensis NBRC 4314.</title>
        <authorList>
            <person name="Yamada O."/>
            <person name="Machida M."/>
            <person name="Hosoyama A."/>
            <person name="Goto M."/>
            <person name="Takahashi T."/>
            <person name="Futagami T."/>
            <person name="Yamagata Y."/>
            <person name="Takeuchi M."/>
            <person name="Kobayashi T."/>
            <person name="Koike H."/>
            <person name="Abe K."/>
            <person name="Asai K."/>
            <person name="Arita M."/>
            <person name="Fujita N."/>
            <person name="Fukuda K."/>
            <person name="Higa K."/>
            <person name="Horikawa H."/>
            <person name="Ishikawa T."/>
            <person name="Jinno K."/>
            <person name="Kato Y."/>
            <person name="Kirimura K."/>
            <person name="Mizutani O."/>
            <person name="Nakasone K."/>
            <person name="Sano M."/>
            <person name="Shiraishi Y."/>
            <person name="Tsukahara M."/>
            <person name="Gomi K."/>
        </authorList>
    </citation>
    <scope>NUCLEOTIDE SEQUENCE [LARGE SCALE GENOMIC DNA]</scope>
    <source>
        <strain evidence="1 2">RIB 2604</strain>
    </source>
</reference>
<gene>
    <name evidence="1" type="ORF">RIB2604_01902940</name>
</gene>